<dbReference type="EMBL" id="CP001291">
    <property type="protein sequence ID" value="ACK72678.1"/>
    <property type="molecule type" value="Genomic_DNA"/>
</dbReference>
<keyword evidence="2" id="KW-1185">Reference proteome</keyword>
<protein>
    <submittedName>
        <fullName evidence="1">Roadblock/LC7 family protein</fullName>
    </submittedName>
</protein>
<reference evidence="2" key="1">
    <citation type="journal article" date="2011" name="MBio">
        <title>Novel metabolic attributes of the genus Cyanothece, comprising a group of unicellular nitrogen-fixing Cyanobacteria.</title>
        <authorList>
            <person name="Bandyopadhyay A."/>
            <person name="Elvitigala T."/>
            <person name="Welsh E."/>
            <person name="Stockel J."/>
            <person name="Liberton M."/>
            <person name="Min H."/>
            <person name="Sherman L.A."/>
            <person name="Pakrasi H.B."/>
        </authorList>
    </citation>
    <scope>NUCLEOTIDE SEQUENCE [LARGE SCALE GENOMIC DNA]</scope>
    <source>
        <strain evidence="2">PCC 7424</strain>
    </source>
</reference>
<accession>B7K6X9</accession>
<name>B7K6X9_GLOC7</name>
<evidence type="ECO:0000313" key="1">
    <source>
        <dbReference type="EMBL" id="ACK72678.1"/>
    </source>
</evidence>
<dbReference type="RefSeq" id="WP_015956263.1">
    <property type="nucleotide sequence ID" value="NC_011729.1"/>
</dbReference>
<organism evidence="1 2">
    <name type="scientific">Gloeothece citriformis (strain PCC 7424)</name>
    <name type="common">Cyanothece sp. (strain PCC 7424)</name>
    <dbReference type="NCBI Taxonomy" id="65393"/>
    <lineage>
        <taxon>Bacteria</taxon>
        <taxon>Bacillati</taxon>
        <taxon>Cyanobacteriota</taxon>
        <taxon>Cyanophyceae</taxon>
        <taxon>Oscillatoriophycideae</taxon>
        <taxon>Chroococcales</taxon>
        <taxon>Aphanothecaceae</taxon>
        <taxon>Gloeothece</taxon>
        <taxon>Gloeothece citriformis</taxon>
    </lineage>
</organism>
<dbReference type="HOGENOM" id="CLU_764651_0_0_3"/>
<dbReference type="AlphaFoldDB" id="B7K6X9"/>
<proteinExistence type="predicted"/>
<gene>
    <name evidence="1" type="ordered locus">PCC7424_4311</name>
</gene>
<dbReference type="Gene3D" id="3.30.450.30">
    <property type="entry name" value="Dynein light chain 2a, cytoplasmic"/>
    <property type="match status" value="1"/>
</dbReference>
<dbReference type="OrthoDB" id="9815206at2"/>
<dbReference type="STRING" id="65393.PCC7424_4311"/>
<dbReference type="KEGG" id="cyc:PCC7424_4311"/>
<dbReference type="SUPFAM" id="SSF103196">
    <property type="entry name" value="Roadblock/LC7 domain"/>
    <property type="match status" value="1"/>
</dbReference>
<sequence>MPLLVEQLIYTSFSKIGFKCLASDQVPLAIKRAFSEQIVNEHWDTYDPPGAGFRAAYLHQFSGNQTLFGWLYNDGSDDFGRSNIPYFICYYLGESLTPFQLEKILNCLETGPVERVDRRYPPSNLENVLIPDFCLYETPMRGVSIISEIRKQANTNLKEKKLINLFVVGETQTVIQDKQTTIKPQPTNHQLYSETKFPKISHTSSTKLSKFPVISSPTVLDLPSHPEPENSSYSLGSFSAEKLEKILQEFITKPIGIEGVVLISGEGHPIIPSMGLDDNSALIIAGTMIYLAKSTEEELNWQPIETVSLKSSQGHIILAACNSEIFLLVKAGKAVTGLLEAEIKRTIKKLNMAMEEQPKEVPLPENPLEASIQSLKPQPLPELTSPVESLSPQEIEDILEEFGSEEVSLELDTELDIRYRGRKTNQ</sequence>
<evidence type="ECO:0000313" key="2">
    <source>
        <dbReference type="Proteomes" id="UP000002384"/>
    </source>
</evidence>
<dbReference type="Proteomes" id="UP000002384">
    <property type="component" value="Chromosome"/>
</dbReference>
<dbReference type="eggNOG" id="COG2018">
    <property type="taxonomic scope" value="Bacteria"/>
</dbReference>